<gene>
    <name evidence="2" type="ORF">SAMN05192562_106226</name>
</gene>
<feature type="signal peptide" evidence="1">
    <location>
        <begin position="1"/>
        <end position="23"/>
    </location>
</feature>
<keyword evidence="1" id="KW-0732">Signal</keyword>
<evidence type="ECO:0000313" key="3">
    <source>
        <dbReference type="Proteomes" id="UP000199187"/>
    </source>
</evidence>
<reference evidence="3" key="1">
    <citation type="submission" date="2016-10" db="EMBL/GenBank/DDBJ databases">
        <authorList>
            <person name="Varghese N."/>
            <person name="Submissions S."/>
        </authorList>
    </citation>
    <scope>NUCLEOTIDE SEQUENCE [LARGE SCALE GENOMIC DNA]</scope>
    <source>
        <strain evidence="3">Ah-143</strain>
    </source>
</reference>
<dbReference type="PROSITE" id="PS51257">
    <property type="entry name" value="PROKAR_LIPOPROTEIN"/>
    <property type="match status" value="1"/>
</dbReference>
<sequence>MKNVILRALASMVLLAGCAPGHAATMDITASFSPSMDNPENNAFTNTTPQSGYCKDWPSSCAPGVFSIELPLTTTISKPIVANDIPRNSPYFALPNKPTTLTVTNTTTGETAQVAFRVTGFSARYTKNVGQYDWENGSFMYPNAPCSYSGASWGAGDWYHFLWKVSSGQGACYKISTIDRTEPSQFFNMSIAYEIVTPDPLKMESGIYQGTLPLSVGPGGDFDFGDNYQASDTELTVNFTLTVNHELKLTTTADNQKVSLQPCALGKVCTDDEGQANWERWMVNRITPELTGRSNFSLSSSGAFSVYLECEQQSGSDCALKSDNTPSQTVPVQTLLTLPDNIVDNVTGSTVSKRRLAVGKDVTKNVFATKSFGQNRAGSIDFLVGQKDVDTMLKTRPDTYRGAVTVIFDPKVY</sequence>
<dbReference type="AlphaFoldDB" id="A0A1I7DT56"/>
<evidence type="ECO:0000256" key="1">
    <source>
        <dbReference type="SAM" id="SignalP"/>
    </source>
</evidence>
<dbReference type="EMBL" id="FPAU01000006">
    <property type="protein sequence ID" value="SFU14842.1"/>
    <property type="molecule type" value="Genomic_DNA"/>
</dbReference>
<feature type="chain" id="PRO_5011436744" description="Pilin (Type 1 fimbria component protein)" evidence="1">
    <location>
        <begin position="24"/>
        <end position="413"/>
    </location>
</feature>
<organism evidence="2 3">
    <name type="scientific">Kosakonia arachidis</name>
    <dbReference type="NCBI Taxonomy" id="551989"/>
    <lineage>
        <taxon>Bacteria</taxon>
        <taxon>Pseudomonadati</taxon>
        <taxon>Pseudomonadota</taxon>
        <taxon>Gammaproteobacteria</taxon>
        <taxon>Enterobacterales</taxon>
        <taxon>Enterobacteriaceae</taxon>
        <taxon>Kosakonia</taxon>
    </lineage>
</organism>
<dbReference type="OrthoDB" id="6764591at2"/>
<protein>
    <recommendedName>
        <fullName evidence="4">Pilin (Type 1 fimbria component protein)</fullName>
    </recommendedName>
</protein>
<dbReference type="RefSeq" id="WP_090125037.1">
    <property type="nucleotide sequence ID" value="NZ_CP045300.1"/>
</dbReference>
<evidence type="ECO:0008006" key="4">
    <source>
        <dbReference type="Google" id="ProtNLM"/>
    </source>
</evidence>
<accession>A0A1I7DT56</accession>
<evidence type="ECO:0000313" key="2">
    <source>
        <dbReference type="EMBL" id="SFU14842.1"/>
    </source>
</evidence>
<name>A0A1I7DT56_9ENTR</name>
<proteinExistence type="predicted"/>
<dbReference type="Proteomes" id="UP000199187">
    <property type="component" value="Unassembled WGS sequence"/>
</dbReference>
<keyword evidence="3" id="KW-1185">Reference proteome</keyword>